<evidence type="ECO:0000256" key="1">
    <source>
        <dbReference type="SAM" id="Phobius"/>
    </source>
</evidence>
<dbReference type="AlphaFoldDB" id="A0A0C3A836"/>
<keyword evidence="1" id="KW-0472">Membrane</keyword>
<accession>A0A0C3A836</accession>
<reference evidence="3" key="2">
    <citation type="submission" date="2015-01" db="EMBL/GenBank/DDBJ databases">
        <title>Evolutionary Origins and Diversification of the Mycorrhizal Mutualists.</title>
        <authorList>
            <consortium name="DOE Joint Genome Institute"/>
            <consortium name="Mycorrhizal Genomics Consortium"/>
            <person name="Kohler A."/>
            <person name="Kuo A."/>
            <person name="Nagy L.G."/>
            <person name="Floudas D."/>
            <person name="Copeland A."/>
            <person name="Barry K.W."/>
            <person name="Cichocki N."/>
            <person name="Veneault-Fourrey C."/>
            <person name="LaButti K."/>
            <person name="Lindquist E.A."/>
            <person name="Lipzen A."/>
            <person name="Lundell T."/>
            <person name="Morin E."/>
            <person name="Murat C."/>
            <person name="Riley R."/>
            <person name="Ohm R."/>
            <person name="Sun H."/>
            <person name="Tunlid A."/>
            <person name="Henrissat B."/>
            <person name="Grigoriev I.V."/>
            <person name="Hibbett D.S."/>
            <person name="Martin F."/>
        </authorList>
    </citation>
    <scope>NUCLEOTIDE SEQUENCE [LARGE SCALE GENOMIC DNA]</scope>
    <source>
        <strain evidence="3">Foug A</strain>
    </source>
</reference>
<protein>
    <recommendedName>
        <fullName evidence="4">Yip1 domain-containing protein</fullName>
    </recommendedName>
</protein>
<proteinExistence type="predicted"/>
<gene>
    <name evidence="2" type="ORF">SCLCIDRAFT_1216325</name>
</gene>
<feature type="transmembrane region" description="Helical" evidence="1">
    <location>
        <begin position="89"/>
        <end position="110"/>
    </location>
</feature>
<evidence type="ECO:0000313" key="3">
    <source>
        <dbReference type="Proteomes" id="UP000053989"/>
    </source>
</evidence>
<feature type="transmembrane region" description="Helical" evidence="1">
    <location>
        <begin position="163"/>
        <end position="189"/>
    </location>
</feature>
<reference evidence="2 3" key="1">
    <citation type="submission" date="2014-04" db="EMBL/GenBank/DDBJ databases">
        <authorList>
            <consortium name="DOE Joint Genome Institute"/>
            <person name="Kuo A."/>
            <person name="Kohler A."/>
            <person name="Nagy L.G."/>
            <person name="Floudas D."/>
            <person name="Copeland A."/>
            <person name="Barry K.W."/>
            <person name="Cichocki N."/>
            <person name="Veneault-Fourrey C."/>
            <person name="LaButti K."/>
            <person name="Lindquist E.A."/>
            <person name="Lipzen A."/>
            <person name="Lundell T."/>
            <person name="Morin E."/>
            <person name="Murat C."/>
            <person name="Sun H."/>
            <person name="Tunlid A."/>
            <person name="Henrissat B."/>
            <person name="Grigoriev I.V."/>
            <person name="Hibbett D.S."/>
            <person name="Martin F."/>
            <person name="Nordberg H.P."/>
            <person name="Cantor M.N."/>
            <person name="Hua S.X."/>
        </authorList>
    </citation>
    <scope>NUCLEOTIDE SEQUENCE [LARGE SCALE GENOMIC DNA]</scope>
    <source>
        <strain evidence="2 3">Foug A</strain>
    </source>
</reference>
<evidence type="ECO:0000313" key="2">
    <source>
        <dbReference type="EMBL" id="KIM61017.1"/>
    </source>
</evidence>
<sequence>MAKAFEWLSNTILKGFFGIPSIEELQKNDGMKDEAAWGEFKKRITGPMKNINLLAAIAVPAFAAFLVTAPSGDLATMVNWCDPTAYAFIWAGGYCCIITAQSGVGAVCYLNSLPYDSFKQLLKSPWKIFVLLLLLLMPVIAISAGGVFAVVASGISIFRGSRINTLLVIVQIFGAAIALIVSGLVALLYS</sequence>
<keyword evidence="1" id="KW-0812">Transmembrane</keyword>
<keyword evidence="3" id="KW-1185">Reference proteome</keyword>
<dbReference type="EMBL" id="KN822056">
    <property type="protein sequence ID" value="KIM61017.1"/>
    <property type="molecule type" value="Genomic_DNA"/>
</dbReference>
<dbReference type="HOGENOM" id="CLU_1428782_0_0_1"/>
<dbReference type="InParanoid" id="A0A0C3A836"/>
<name>A0A0C3A836_9AGAM</name>
<organism evidence="2 3">
    <name type="scientific">Scleroderma citrinum Foug A</name>
    <dbReference type="NCBI Taxonomy" id="1036808"/>
    <lineage>
        <taxon>Eukaryota</taxon>
        <taxon>Fungi</taxon>
        <taxon>Dikarya</taxon>
        <taxon>Basidiomycota</taxon>
        <taxon>Agaricomycotina</taxon>
        <taxon>Agaricomycetes</taxon>
        <taxon>Agaricomycetidae</taxon>
        <taxon>Boletales</taxon>
        <taxon>Sclerodermatineae</taxon>
        <taxon>Sclerodermataceae</taxon>
        <taxon>Scleroderma</taxon>
    </lineage>
</organism>
<feature type="transmembrane region" description="Helical" evidence="1">
    <location>
        <begin position="51"/>
        <end position="69"/>
    </location>
</feature>
<evidence type="ECO:0008006" key="4">
    <source>
        <dbReference type="Google" id="ProtNLM"/>
    </source>
</evidence>
<feature type="transmembrane region" description="Helical" evidence="1">
    <location>
        <begin position="131"/>
        <end position="157"/>
    </location>
</feature>
<dbReference type="Proteomes" id="UP000053989">
    <property type="component" value="Unassembled WGS sequence"/>
</dbReference>
<keyword evidence="1" id="KW-1133">Transmembrane helix</keyword>